<evidence type="ECO:0000259" key="1">
    <source>
        <dbReference type="PROSITE" id="PS51750"/>
    </source>
</evidence>
<dbReference type="Proteomes" id="UP000077927">
    <property type="component" value="Chromosome 1"/>
</dbReference>
<dbReference type="PROSITE" id="PS51750">
    <property type="entry name" value="BRO_N"/>
    <property type="match status" value="1"/>
</dbReference>
<evidence type="ECO:0000313" key="2">
    <source>
        <dbReference type="EMBL" id="ANH74506.1"/>
    </source>
</evidence>
<name>A0AAC9BHS1_9RALS</name>
<dbReference type="AlphaFoldDB" id="A0AAC9BHS1"/>
<organism evidence="2 3">
    <name type="scientific">Ralstonia insidiosa</name>
    <dbReference type="NCBI Taxonomy" id="190721"/>
    <lineage>
        <taxon>Bacteria</taxon>
        <taxon>Pseudomonadati</taxon>
        <taxon>Pseudomonadota</taxon>
        <taxon>Betaproteobacteria</taxon>
        <taxon>Burkholderiales</taxon>
        <taxon>Burkholderiaceae</taxon>
        <taxon>Ralstonia</taxon>
    </lineage>
</organism>
<dbReference type="Pfam" id="PF02498">
    <property type="entry name" value="Bro-N"/>
    <property type="match status" value="1"/>
</dbReference>
<dbReference type="SMART" id="SM01040">
    <property type="entry name" value="Bro-N"/>
    <property type="match status" value="1"/>
</dbReference>
<reference evidence="2 3" key="1">
    <citation type="submission" date="2015-09" db="EMBL/GenBank/DDBJ databases">
        <authorList>
            <person name="Xu Y."/>
            <person name="Nagy A."/>
            <person name="Liu N.T."/>
            <person name="Nou X."/>
        </authorList>
    </citation>
    <scope>NUCLEOTIDE SEQUENCE [LARGE SCALE GENOMIC DNA]</scope>
    <source>
        <strain evidence="2 3">FC1138</strain>
    </source>
</reference>
<proteinExistence type="predicted"/>
<dbReference type="PANTHER" id="PTHR36180:SF2">
    <property type="entry name" value="BRO FAMILY PROTEIN"/>
    <property type="match status" value="1"/>
</dbReference>
<dbReference type="PANTHER" id="PTHR36180">
    <property type="entry name" value="DNA-BINDING PROTEIN-RELATED-RELATED"/>
    <property type="match status" value="1"/>
</dbReference>
<protein>
    <submittedName>
        <fullName evidence="2">BRO family, N-terminal domain protein</fullName>
    </submittedName>
</protein>
<gene>
    <name evidence="2" type="ORF">ACS15_1461</name>
</gene>
<dbReference type="InterPro" id="IPR003497">
    <property type="entry name" value="BRO_N_domain"/>
</dbReference>
<dbReference type="KEGG" id="rin:ACS15_1461"/>
<dbReference type="EMBL" id="CP012605">
    <property type="protein sequence ID" value="ANH74506.1"/>
    <property type="molecule type" value="Genomic_DNA"/>
</dbReference>
<accession>A0AAC9BHS1</accession>
<evidence type="ECO:0000313" key="3">
    <source>
        <dbReference type="Proteomes" id="UP000077927"/>
    </source>
</evidence>
<feature type="domain" description="Bro-N" evidence="1">
    <location>
        <begin position="1"/>
        <end position="78"/>
    </location>
</feature>
<sequence>MARDVANVLGYADANAAVARHCKAVTTCSDVSSGQVRHVQIIPERDVYRLVMRSKLPGAEAFEEWVVGTVLPSIRKSGSYGAPAQATADLSDPASLRTLLLGYTEKVLELEATVAEQAPKVEVHDRTGTPAHGDIGCCTGGAAPAEMPIKFWSEVFLPVRSRRFGCLSFEGNEPDLPRSRVAQPQ</sequence>